<protein>
    <recommendedName>
        <fullName evidence="4">Accessory gland protein</fullName>
    </recommendedName>
</protein>
<evidence type="ECO:0000256" key="1">
    <source>
        <dbReference type="SAM" id="SignalP"/>
    </source>
</evidence>
<dbReference type="Proteomes" id="UP001378592">
    <property type="component" value="Unassembled WGS sequence"/>
</dbReference>
<keyword evidence="1" id="KW-0732">Signal</keyword>
<evidence type="ECO:0000313" key="2">
    <source>
        <dbReference type="EMBL" id="KAK7790017.1"/>
    </source>
</evidence>
<accession>A0AAN9V7L8</accession>
<name>A0AAN9V7L8_9ORTH</name>
<evidence type="ECO:0008006" key="4">
    <source>
        <dbReference type="Google" id="ProtNLM"/>
    </source>
</evidence>
<keyword evidence="3" id="KW-1185">Reference proteome</keyword>
<organism evidence="2 3">
    <name type="scientific">Gryllus longicercus</name>
    <dbReference type="NCBI Taxonomy" id="2509291"/>
    <lineage>
        <taxon>Eukaryota</taxon>
        <taxon>Metazoa</taxon>
        <taxon>Ecdysozoa</taxon>
        <taxon>Arthropoda</taxon>
        <taxon>Hexapoda</taxon>
        <taxon>Insecta</taxon>
        <taxon>Pterygota</taxon>
        <taxon>Neoptera</taxon>
        <taxon>Polyneoptera</taxon>
        <taxon>Orthoptera</taxon>
        <taxon>Ensifera</taxon>
        <taxon>Gryllidea</taxon>
        <taxon>Grylloidea</taxon>
        <taxon>Gryllidae</taxon>
        <taxon>Gryllinae</taxon>
        <taxon>Gryllus</taxon>
    </lineage>
</organism>
<sequence length="70" mass="7566">MAPTTSVTVLVVVTLFIAIVGAQDDNPYSINTNIVSRLSSYITSLIQTFIGTMCNALAPEWCKLIFGDLI</sequence>
<reference evidence="2 3" key="1">
    <citation type="submission" date="2024-03" db="EMBL/GenBank/DDBJ databases">
        <title>The genome assembly and annotation of the cricket Gryllus longicercus Weissman &amp; Gray.</title>
        <authorList>
            <person name="Szrajer S."/>
            <person name="Gray D."/>
            <person name="Ylla G."/>
        </authorList>
    </citation>
    <scope>NUCLEOTIDE SEQUENCE [LARGE SCALE GENOMIC DNA]</scope>
    <source>
        <strain evidence="2">DAG 2021-001</strain>
        <tissue evidence="2">Whole body minus gut</tissue>
    </source>
</reference>
<gene>
    <name evidence="2" type="ORF">R5R35_007636</name>
</gene>
<feature type="chain" id="PRO_5042973482" description="Accessory gland protein" evidence="1">
    <location>
        <begin position="23"/>
        <end position="70"/>
    </location>
</feature>
<evidence type="ECO:0000313" key="3">
    <source>
        <dbReference type="Proteomes" id="UP001378592"/>
    </source>
</evidence>
<feature type="signal peptide" evidence="1">
    <location>
        <begin position="1"/>
        <end position="22"/>
    </location>
</feature>
<dbReference type="EMBL" id="JAZDUA010000673">
    <property type="protein sequence ID" value="KAK7790017.1"/>
    <property type="molecule type" value="Genomic_DNA"/>
</dbReference>
<proteinExistence type="predicted"/>
<dbReference type="AlphaFoldDB" id="A0AAN9V7L8"/>
<comment type="caution">
    <text evidence="2">The sequence shown here is derived from an EMBL/GenBank/DDBJ whole genome shotgun (WGS) entry which is preliminary data.</text>
</comment>